<dbReference type="SUPFAM" id="SSF58104">
    <property type="entry name" value="Methyl-accepting chemotaxis protein (MCP) signaling domain"/>
    <property type="match status" value="2"/>
</dbReference>
<feature type="domain" description="HAMP" evidence="6">
    <location>
        <begin position="298"/>
        <end position="351"/>
    </location>
</feature>
<reference evidence="7 8" key="1">
    <citation type="journal article" date="2017" name="ISME J.">
        <title>Energy and carbon metabolisms in a deep terrestrial subsurface fluid microbial community.</title>
        <authorList>
            <person name="Momper L."/>
            <person name="Jungbluth S.P."/>
            <person name="Lee M.D."/>
            <person name="Amend J.P."/>
        </authorList>
    </citation>
    <scope>NUCLEOTIDE SEQUENCE [LARGE SCALE GENOMIC DNA]</scope>
    <source>
        <strain evidence="7">SURF_26</strain>
    </source>
</reference>
<dbReference type="Gene3D" id="6.10.340.10">
    <property type="match status" value="1"/>
</dbReference>
<dbReference type="Pfam" id="PF17201">
    <property type="entry name" value="Cache_3-Cache_2"/>
    <property type="match status" value="1"/>
</dbReference>
<dbReference type="InterPro" id="IPR004089">
    <property type="entry name" value="MCPsignal_dom"/>
</dbReference>
<comment type="similarity">
    <text evidence="2">Belongs to the methyl-accepting chemotaxis (MCP) protein family.</text>
</comment>
<dbReference type="AlphaFoldDB" id="A0A3A4QWQ7"/>
<dbReference type="GO" id="GO:0007165">
    <property type="term" value="P:signal transduction"/>
    <property type="evidence" value="ECO:0007669"/>
    <property type="project" value="UniProtKB-KW"/>
</dbReference>
<evidence type="ECO:0000256" key="1">
    <source>
        <dbReference type="ARBA" id="ARBA00022500"/>
    </source>
</evidence>
<dbReference type="EMBL" id="QZJZ01000070">
    <property type="protein sequence ID" value="RJP58214.1"/>
    <property type="molecule type" value="Genomic_DNA"/>
</dbReference>
<dbReference type="GO" id="GO:0006935">
    <property type="term" value="P:chemotaxis"/>
    <property type="evidence" value="ECO:0007669"/>
    <property type="project" value="UniProtKB-KW"/>
</dbReference>
<dbReference type="Gene3D" id="3.30.450.20">
    <property type="entry name" value="PAS domain"/>
    <property type="match status" value="1"/>
</dbReference>
<comment type="caution">
    <text evidence="7">The sequence shown here is derived from an EMBL/GenBank/DDBJ whole genome shotgun (WGS) entry which is preliminary data.</text>
</comment>
<dbReference type="PANTHER" id="PTHR43531:SF11">
    <property type="entry name" value="METHYL-ACCEPTING CHEMOTAXIS PROTEIN 3"/>
    <property type="match status" value="1"/>
</dbReference>
<organism evidence="7 8">
    <name type="scientific">Candidatus Auribacter fodinae</name>
    <dbReference type="NCBI Taxonomy" id="2093366"/>
    <lineage>
        <taxon>Bacteria</taxon>
        <taxon>Pseudomonadati</taxon>
        <taxon>Candidatus Auribacterota</taxon>
        <taxon>Candidatus Auribacteria</taxon>
        <taxon>Candidatus Auribacterales</taxon>
        <taxon>Candidatus Auribacteraceae</taxon>
        <taxon>Candidatus Auribacter</taxon>
    </lineage>
</organism>
<evidence type="ECO:0000256" key="2">
    <source>
        <dbReference type="ARBA" id="ARBA00029447"/>
    </source>
</evidence>
<keyword evidence="1" id="KW-0145">Chemotaxis</keyword>
<dbReference type="InterPro" id="IPR033462">
    <property type="entry name" value="Cache_3-Cache_2"/>
</dbReference>
<evidence type="ECO:0000313" key="7">
    <source>
        <dbReference type="EMBL" id="RJP58214.1"/>
    </source>
</evidence>
<name>A0A3A4QWQ7_9BACT</name>
<dbReference type="Proteomes" id="UP000266426">
    <property type="component" value="Unassembled WGS sequence"/>
</dbReference>
<protein>
    <submittedName>
        <fullName evidence="7">Methyl-accepting chemotaxis protein</fullName>
    </submittedName>
</protein>
<dbReference type="GO" id="GO:0004888">
    <property type="term" value="F:transmembrane signaling receptor activity"/>
    <property type="evidence" value="ECO:0007669"/>
    <property type="project" value="TreeGrafter"/>
</dbReference>
<dbReference type="InterPro" id="IPR051310">
    <property type="entry name" value="MCP_chemotaxis"/>
</dbReference>
<evidence type="ECO:0000259" key="6">
    <source>
        <dbReference type="PROSITE" id="PS50885"/>
    </source>
</evidence>
<dbReference type="SMART" id="SM00283">
    <property type="entry name" value="MA"/>
    <property type="match status" value="1"/>
</dbReference>
<dbReference type="PROSITE" id="PS50111">
    <property type="entry name" value="CHEMOTAXIS_TRANSDUC_2"/>
    <property type="match status" value="1"/>
</dbReference>
<evidence type="ECO:0000256" key="3">
    <source>
        <dbReference type="PROSITE-ProRule" id="PRU00284"/>
    </source>
</evidence>
<gene>
    <name evidence="7" type="ORF">C4541_08490</name>
</gene>
<keyword evidence="4" id="KW-1133">Transmembrane helix</keyword>
<dbReference type="SUPFAM" id="SSF158472">
    <property type="entry name" value="HAMP domain-like"/>
    <property type="match status" value="1"/>
</dbReference>
<keyword evidence="4" id="KW-0472">Membrane</keyword>
<dbReference type="CDD" id="cd06225">
    <property type="entry name" value="HAMP"/>
    <property type="match status" value="1"/>
</dbReference>
<sequence>MNFKNWSVKTKLLVSSLSLLIVPLLVLGGMSYQASQKGINAEVKEKIESGVRAYKEMAEDKISGLDIYKQCYISYLIDARRNAVNIMCYKGVVTQEQLYAFEKEVHKNLDKYVDLFDFAKAHDIETDEFNAVIADYKQYLAKVVKDEYSEDDMKAFKAAGEELVAHGTSFADSVAEKKLFEEIRNIVLNVKVGQTGYMYVMNSKGDLLMHPSSQGKNISNYEFIQTMMKDKKGYIFYPWEGREKVVAFDYIPEKDWIIASGAYKSDFSGSLVHIRTLLIITVITAMFIGILITFWVAGMITKPLVAVAKRAGEIAQGDLTGEALNVTSQDEIGQLSSVFNTLQANLKEMLNQIKTAGQNIASSTRRIHQVAQEVMEGSESLASSSQQSSSAIEEISRNVQEVLKNVDSQTASVTETSSAVEEMTRNIRVVSENVESQAAAINESTASIEQMVAAVKQIAENAGKVNIIAQETSAQAEEGNVAVKEAVHGMREIANSSSKISNIISVITGIASQTNLLALNAAIEAARAGEAGKGFAVVAAEVRDLAEQSAQAAKEITGLINDANDKAERGVDLIESVDQVIHKMTDSIQDVVNLIGEVSNSTSEQEKGAEEIAKAMETLNSITQDILNSMNEQSHGAEEISSAMQNLAKVSEEISTAMDEQSNGTAEVNQAVEMVASIAEDNKNGATQFVECSTQLAEQSTNLESIVSRFTV</sequence>
<dbReference type="InterPro" id="IPR003660">
    <property type="entry name" value="HAMP_dom"/>
</dbReference>
<accession>A0A3A4QWQ7</accession>
<feature type="transmembrane region" description="Helical" evidence="4">
    <location>
        <begin position="277"/>
        <end position="300"/>
    </location>
</feature>
<keyword evidence="4" id="KW-0812">Transmembrane</keyword>
<dbReference type="Pfam" id="PF00015">
    <property type="entry name" value="MCPsignal"/>
    <property type="match status" value="1"/>
</dbReference>
<dbReference type="GO" id="GO:0005886">
    <property type="term" value="C:plasma membrane"/>
    <property type="evidence" value="ECO:0007669"/>
    <property type="project" value="TreeGrafter"/>
</dbReference>
<evidence type="ECO:0000313" key="8">
    <source>
        <dbReference type="Proteomes" id="UP000266426"/>
    </source>
</evidence>
<feature type="domain" description="Methyl-accepting transducer" evidence="5">
    <location>
        <begin position="412"/>
        <end position="648"/>
    </location>
</feature>
<dbReference type="SMART" id="SM00304">
    <property type="entry name" value="HAMP"/>
    <property type="match status" value="1"/>
</dbReference>
<proteinExistence type="inferred from homology"/>
<dbReference type="PROSITE" id="PS50885">
    <property type="entry name" value="HAMP"/>
    <property type="match status" value="1"/>
</dbReference>
<dbReference type="PANTHER" id="PTHR43531">
    <property type="entry name" value="PROTEIN ICFG"/>
    <property type="match status" value="1"/>
</dbReference>
<evidence type="ECO:0000256" key="4">
    <source>
        <dbReference type="SAM" id="Phobius"/>
    </source>
</evidence>
<dbReference type="CDD" id="cd12912">
    <property type="entry name" value="PDC2_MCP_like"/>
    <property type="match status" value="1"/>
</dbReference>
<dbReference type="Pfam" id="PF00672">
    <property type="entry name" value="HAMP"/>
    <property type="match status" value="1"/>
</dbReference>
<evidence type="ECO:0000259" key="5">
    <source>
        <dbReference type="PROSITE" id="PS50111"/>
    </source>
</evidence>
<dbReference type="Gene3D" id="1.10.287.950">
    <property type="entry name" value="Methyl-accepting chemotaxis protein"/>
    <property type="match status" value="1"/>
</dbReference>
<keyword evidence="3" id="KW-0807">Transducer</keyword>